<keyword evidence="3" id="KW-0347">Helicase</keyword>
<dbReference type="EMBL" id="LIAE01006252">
    <property type="protein sequence ID" value="PAV92236.1"/>
    <property type="molecule type" value="Genomic_DNA"/>
</dbReference>
<dbReference type="PANTHER" id="PTHR12131:SF1">
    <property type="entry name" value="ATP-DEPENDENT RNA HELICASE SUPV3L1, MITOCHONDRIAL-RELATED"/>
    <property type="match status" value="1"/>
</dbReference>
<dbReference type="InterPro" id="IPR050699">
    <property type="entry name" value="RNA-DNA_Helicase"/>
</dbReference>
<gene>
    <name evidence="7" type="ORF">WR25_09004</name>
</gene>
<evidence type="ECO:0000313" key="8">
    <source>
        <dbReference type="Proteomes" id="UP000218231"/>
    </source>
</evidence>
<feature type="domain" description="ATP-dependent RNA helicase Ski2/MTR4 C-terminal" evidence="6">
    <location>
        <begin position="93"/>
        <end position="261"/>
    </location>
</feature>
<evidence type="ECO:0000256" key="4">
    <source>
        <dbReference type="ARBA" id="ARBA00022840"/>
    </source>
</evidence>
<proteinExistence type="predicted"/>
<dbReference type="AlphaFoldDB" id="A0A2A2M197"/>
<keyword evidence="8" id="KW-1185">Reference proteome</keyword>
<evidence type="ECO:0000256" key="2">
    <source>
        <dbReference type="ARBA" id="ARBA00022801"/>
    </source>
</evidence>
<dbReference type="GO" id="GO:0016787">
    <property type="term" value="F:hydrolase activity"/>
    <property type="evidence" value="ECO:0007669"/>
    <property type="project" value="UniProtKB-KW"/>
</dbReference>
<keyword evidence="2" id="KW-0378">Hydrolase</keyword>
<dbReference type="GO" id="GO:0055087">
    <property type="term" value="C:Ski complex"/>
    <property type="evidence" value="ECO:0007669"/>
    <property type="project" value="TreeGrafter"/>
</dbReference>
<dbReference type="Pfam" id="PF08148">
    <property type="entry name" value="DSHCT"/>
    <property type="match status" value="1"/>
</dbReference>
<protein>
    <recommendedName>
        <fullName evidence="6">ATP-dependent RNA helicase Ski2/MTR4 C-terminal domain-containing protein</fullName>
    </recommendedName>
</protein>
<accession>A0A2A2M197</accession>
<keyword evidence="4" id="KW-0067">ATP-binding</keyword>
<reference evidence="7 8" key="1">
    <citation type="journal article" date="2017" name="Curr. Biol.">
        <title>Genome architecture and evolution of a unichromosomal asexual nematode.</title>
        <authorList>
            <person name="Fradin H."/>
            <person name="Zegar C."/>
            <person name="Gutwein M."/>
            <person name="Lucas J."/>
            <person name="Kovtun M."/>
            <person name="Corcoran D."/>
            <person name="Baugh L.R."/>
            <person name="Kiontke K."/>
            <person name="Gunsalus K."/>
            <person name="Fitch D.H."/>
            <person name="Piano F."/>
        </authorList>
    </citation>
    <scope>NUCLEOTIDE SEQUENCE [LARGE SCALE GENOMIC DNA]</scope>
    <source>
        <strain evidence="7">PF1309</strain>
    </source>
</reference>
<evidence type="ECO:0000256" key="3">
    <source>
        <dbReference type="ARBA" id="ARBA00022806"/>
    </source>
</evidence>
<dbReference type="Gene3D" id="1.10.3380.30">
    <property type="match status" value="1"/>
</dbReference>
<dbReference type="OrthoDB" id="64767at2759"/>
<dbReference type="InterPro" id="IPR012961">
    <property type="entry name" value="Ski2/MTR4_C"/>
</dbReference>
<organism evidence="7 8">
    <name type="scientific">Diploscapter pachys</name>
    <dbReference type="NCBI Taxonomy" id="2018661"/>
    <lineage>
        <taxon>Eukaryota</taxon>
        <taxon>Metazoa</taxon>
        <taxon>Ecdysozoa</taxon>
        <taxon>Nematoda</taxon>
        <taxon>Chromadorea</taxon>
        <taxon>Rhabditida</taxon>
        <taxon>Rhabditina</taxon>
        <taxon>Rhabditomorpha</taxon>
        <taxon>Rhabditoidea</taxon>
        <taxon>Rhabditidae</taxon>
        <taxon>Diploscapter</taxon>
    </lineage>
</organism>
<evidence type="ECO:0000256" key="1">
    <source>
        <dbReference type="ARBA" id="ARBA00022741"/>
    </source>
</evidence>
<dbReference type="GO" id="GO:0005524">
    <property type="term" value="F:ATP binding"/>
    <property type="evidence" value="ECO:0007669"/>
    <property type="project" value="UniProtKB-KW"/>
</dbReference>
<dbReference type="Proteomes" id="UP000218231">
    <property type="component" value="Unassembled WGS sequence"/>
</dbReference>
<name>A0A2A2M197_9BILA</name>
<comment type="catalytic activity">
    <reaction evidence="5">
        <text>ATP + H2O = ADP + phosphate + H(+)</text>
        <dbReference type="Rhea" id="RHEA:13065"/>
        <dbReference type="ChEBI" id="CHEBI:15377"/>
        <dbReference type="ChEBI" id="CHEBI:15378"/>
        <dbReference type="ChEBI" id="CHEBI:30616"/>
        <dbReference type="ChEBI" id="CHEBI:43474"/>
        <dbReference type="ChEBI" id="CHEBI:456216"/>
        <dbReference type="EC" id="3.6.4.13"/>
    </reaction>
</comment>
<dbReference type="GO" id="GO:0070478">
    <property type="term" value="P:nuclear-transcribed mRNA catabolic process, 3'-5' exonucleolytic nonsense-mediated decay"/>
    <property type="evidence" value="ECO:0007669"/>
    <property type="project" value="TreeGrafter"/>
</dbReference>
<sequence length="263" mass="29880">MYTLSTDIKNAVKELDLSFLIDTVISQENAATSVDYPAKSCENLLEHIRYIRQKCVIEKEVEALKHSLSSSALMLSEDYKNRLNVLKYLDYISDENMVKFKGRVACEIHHQELFITELILSYKLHNRNFAEVAALISSTTCQTRTGNQEVKFPKGSIFVELQEICQEQSKKIDEAVKAVGANIVAPRDEIQYDLMEPFAEIMQITDCQEGQIVRCIQRLGEVVKDVRNAARIVGDPTLFEKMEEVSAAIKRDIVFAASLYTTE</sequence>
<keyword evidence="1" id="KW-0547">Nucleotide-binding</keyword>
<evidence type="ECO:0000259" key="6">
    <source>
        <dbReference type="SMART" id="SM01142"/>
    </source>
</evidence>
<comment type="caution">
    <text evidence="7">The sequence shown here is derived from an EMBL/GenBank/DDBJ whole genome shotgun (WGS) entry which is preliminary data.</text>
</comment>
<dbReference type="PANTHER" id="PTHR12131">
    <property type="entry name" value="ATP-DEPENDENT RNA AND DNA HELICASE"/>
    <property type="match status" value="1"/>
</dbReference>
<evidence type="ECO:0000256" key="5">
    <source>
        <dbReference type="ARBA" id="ARBA00047984"/>
    </source>
</evidence>
<dbReference type="SMART" id="SM01142">
    <property type="entry name" value="DSHCT"/>
    <property type="match status" value="1"/>
</dbReference>
<dbReference type="STRING" id="2018661.A0A2A2M197"/>
<dbReference type="GO" id="GO:0003724">
    <property type="term" value="F:RNA helicase activity"/>
    <property type="evidence" value="ECO:0007669"/>
    <property type="project" value="UniProtKB-EC"/>
</dbReference>
<evidence type="ECO:0000313" key="7">
    <source>
        <dbReference type="EMBL" id="PAV92236.1"/>
    </source>
</evidence>